<sequence>MDKPLILTKENAHNEVAEMTAYHLQDLRILEKMPALCKLNLVGGEVSDLYPLKKCPKLYALNLELTKVDNFSSLQEIKSIQYLKVAGIHNQMIPTISKMTGLKHLQD</sequence>
<accession>A0ABT2TED6</accession>
<dbReference type="SUPFAM" id="SSF52058">
    <property type="entry name" value="L domain-like"/>
    <property type="match status" value="1"/>
</dbReference>
<name>A0ABT2TED6_9FIRM</name>
<dbReference type="Proteomes" id="UP001652394">
    <property type="component" value="Unassembled WGS sequence"/>
</dbReference>
<comment type="caution">
    <text evidence="1">The sequence shown here is derived from an EMBL/GenBank/DDBJ whole genome shotgun (WGS) entry which is preliminary data.</text>
</comment>
<dbReference type="RefSeq" id="WP_147337200.1">
    <property type="nucleotide sequence ID" value="NZ_JAOQJX010000028.1"/>
</dbReference>
<evidence type="ECO:0000313" key="2">
    <source>
        <dbReference type="Proteomes" id="UP001652394"/>
    </source>
</evidence>
<reference evidence="1 2" key="1">
    <citation type="journal article" date="2021" name="ISME Commun">
        <title>Automated analysis of genomic sequences facilitates high-throughput and comprehensive description of bacteria.</title>
        <authorList>
            <person name="Hitch T.C.A."/>
        </authorList>
    </citation>
    <scope>NUCLEOTIDE SEQUENCE [LARGE SCALE GENOMIC DNA]</scope>
    <source>
        <strain evidence="1 2">H2_18</strain>
    </source>
</reference>
<protein>
    <recommendedName>
        <fullName evidence="3">Leucine-rich repeat domain-containing protein</fullName>
    </recommendedName>
</protein>
<keyword evidence="2" id="KW-1185">Reference proteome</keyword>
<dbReference type="InterPro" id="IPR032675">
    <property type="entry name" value="LRR_dom_sf"/>
</dbReference>
<proteinExistence type="predicted"/>
<dbReference type="Gene3D" id="3.80.10.10">
    <property type="entry name" value="Ribonuclease Inhibitor"/>
    <property type="match status" value="1"/>
</dbReference>
<organism evidence="1 2">
    <name type="scientific">Faecalicatena acetigenes</name>
    <dbReference type="NCBI Taxonomy" id="2981790"/>
    <lineage>
        <taxon>Bacteria</taxon>
        <taxon>Bacillati</taxon>
        <taxon>Bacillota</taxon>
        <taxon>Clostridia</taxon>
        <taxon>Lachnospirales</taxon>
        <taxon>Lachnospiraceae</taxon>
        <taxon>Faecalicatena</taxon>
    </lineage>
</organism>
<gene>
    <name evidence="1" type="ORF">OCV51_13460</name>
</gene>
<dbReference type="EMBL" id="JAOQJX010000028">
    <property type="protein sequence ID" value="MCU6748650.1"/>
    <property type="molecule type" value="Genomic_DNA"/>
</dbReference>
<evidence type="ECO:0000313" key="1">
    <source>
        <dbReference type="EMBL" id="MCU6748650.1"/>
    </source>
</evidence>
<evidence type="ECO:0008006" key="3">
    <source>
        <dbReference type="Google" id="ProtNLM"/>
    </source>
</evidence>